<evidence type="ECO:0000256" key="9">
    <source>
        <dbReference type="ARBA" id="ARBA00023136"/>
    </source>
</evidence>
<feature type="signal peptide" evidence="13">
    <location>
        <begin position="1"/>
        <end position="32"/>
    </location>
</feature>
<evidence type="ECO:0000256" key="11">
    <source>
        <dbReference type="PROSITE-ProRule" id="PRU01360"/>
    </source>
</evidence>
<dbReference type="InterPro" id="IPR012910">
    <property type="entry name" value="Plug_dom"/>
</dbReference>
<evidence type="ECO:0000256" key="1">
    <source>
        <dbReference type="ARBA" id="ARBA00004571"/>
    </source>
</evidence>
<dbReference type="PANTHER" id="PTHR32552:SF81">
    <property type="entry name" value="TONB-DEPENDENT OUTER MEMBRANE RECEPTOR"/>
    <property type="match status" value="1"/>
</dbReference>
<evidence type="ECO:0000313" key="16">
    <source>
        <dbReference type="EMBL" id="MBN7796091.1"/>
    </source>
</evidence>
<dbReference type="PROSITE" id="PS52016">
    <property type="entry name" value="TONB_DEPENDENT_REC_3"/>
    <property type="match status" value="1"/>
</dbReference>
<evidence type="ECO:0000256" key="3">
    <source>
        <dbReference type="ARBA" id="ARBA00022452"/>
    </source>
</evidence>
<name>A0A939DDW7_9GAMM</name>
<keyword evidence="3 11" id="KW-1134">Transmembrane beta strand</keyword>
<evidence type="ECO:0000256" key="2">
    <source>
        <dbReference type="ARBA" id="ARBA00022448"/>
    </source>
</evidence>
<evidence type="ECO:0000256" key="4">
    <source>
        <dbReference type="ARBA" id="ARBA00022496"/>
    </source>
</evidence>
<dbReference type="RefSeq" id="WP_206559538.1">
    <property type="nucleotide sequence ID" value="NZ_JAFKCZ010000004.1"/>
</dbReference>
<evidence type="ECO:0000256" key="7">
    <source>
        <dbReference type="ARBA" id="ARBA00023065"/>
    </source>
</evidence>
<evidence type="ECO:0000256" key="10">
    <source>
        <dbReference type="ARBA" id="ARBA00023237"/>
    </source>
</evidence>
<keyword evidence="8 12" id="KW-0798">TonB box</keyword>
<comment type="similarity">
    <text evidence="11 12">Belongs to the TonB-dependent receptor family.</text>
</comment>
<evidence type="ECO:0000256" key="13">
    <source>
        <dbReference type="SAM" id="SignalP"/>
    </source>
</evidence>
<protein>
    <submittedName>
        <fullName evidence="16">TonB-dependent receptor</fullName>
    </submittedName>
</protein>
<dbReference type="GO" id="GO:0006826">
    <property type="term" value="P:iron ion transport"/>
    <property type="evidence" value="ECO:0007669"/>
    <property type="project" value="UniProtKB-KW"/>
</dbReference>
<proteinExistence type="inferred from homology"/>
<comment type="caution">
    <text evidence="16">The sequence shown here is derived from an EMBL/GenBank/DDBJ whole genome shotgun (WGS) entry which is preliminary data.</text>
</comment>
<keyword evidence="17" id="KW-1185">Reference proteome</keyword>
<dbReference type="AlphaFoldDB" id="A0A939DDW7"/>
<dbReference type="Proteomes" id="UP000664303">
    <property type="component" value="Unassembled WGS sequence"/>
</dbReference>
<dbReference type="Pfam" id="PF07715">
    <property type="entry name" value="Plug"/>
    <property type="match status" value="1"/>
</dbReference>
<dbReference type="Gene3D" id="2.40.170.20">
    <property type="entry name" value="TonB-dependent receptor, beta-barrel domain"/>
    <property type="match status" value="1"/>
</dbReference>
<feature type="domain" description="TonB-dependent receptor-like beta-barrel" evidence="14">
    <location>
        <begin position="269"/>
        <end position="699"/>
    </location>
</feature>
<keyword evidence="2 11" id="KW-0813">Transport</keyword>
<dbReference type="InterPro" id="IPR039426">
    <property type="entry name" value="TonB-dep_rcpt-like"/>
</dbReference>
<dbReference type="InterPro" id="IPR000531">
    <property type="entry name" value="Beta-barrel_TonB"/>
</dbReference>
<evidence type="ECO:0000256" key="5">
    <source>
        <dbReference type="ARBA" id="ARBA00022692"/>
    </source>
</evidence>
<evidence type="ECO:0000256" key="6">
    <source>
        <dbReference type="ARBA" id="ARBA00023004"/>
    </source>
</evidence>
<dbReference type="SUPFAM" id="SSF56935">
    <property type="entry name" value="Porins"/>
    <property type="match status" value="1"/>
</dbReference>
<evidence type="ECO:0000313" key="17">
    <source>
        <dbReference type="Proteomes" id="UP000664303"/>
    </source>
</evidence>
<dbReference type="Pfam" id="PF00593">
    <property type="entry name" value="TonB_dep_Rec_b-barrel"/>
    <property type="match status" value="1"/>
</dbReference>
<keyword evidence="10 11" id="KW-0998">Cell outer membrane</keyword>
<dbReference type="GO" id="GO:0009279">
    <property type="term" value="C:cell outer membrane"/>
    <property type="evidence" value="ECO:0007669"/>
    <property type="project" value="UniProtKB-SubCell"/>
</dbReference>
<reference evidence="16" key="1">
    <citation type="submission" date="2021-02" db="EMBL/GenBank/DDBJ databases">
        <title>PHA producing bacteria isolated from coastal sediment in Guangdong, Shenzhen.</title>
        <authorList>
            <person name="Zheng W."/>
            <person name="Yu S."/>
            <person name="Huang Y."/>
        </authorList>
    </citation>
    <scope>NUCLEOTIDE SEQUENCE</scope>
    <source>
        <strain evidence="16">TN14-10</strain>
    </source>
</reference>
<evidence type="ECO:0000256" key="8">
    <source>
        <dbReference type="ARBA" id="ARBA00023077"/>
    </source>
</evidence>
<dbReference type="PANTHER" id="PTHR32552">
    <property type="entry name" value="FERRICHROME IRON RECEPTOR-RELATED"/>
    <property type="match status" value="1"/>
</dbReference>
<keyword evidence="6" id="KW-0408">Iron</keyword>
<keyword evidence="9 11" id="KW-0472">Membrane</keyword>
<gene>
    <name evidence="16" type="ORF">JYP50_05805</name>
</gene>
<sequence length="736" mass="79279">MAIHKASLSSRKTLLALATASGLGIAAQAVVAAQLEEVVVTAQKRSQGMQDVSASIAALSGADLAETGTDSFADYFSSVPSLTMVEQGPGLSTLAIRGITTGGVRNDEPQNKETVGVYIDETPIAINGFNPDLGLYDIQRVEVLRGPQGTLYGSGSLGGTIRIITNKPNFDTLEGSAELTGSHTREGGANSGLKGAINLPLVDDRVALRAVAYRSDYDGYLDNTATGKDNANTQLTEGARLQLGAQITDRLDLNLSYMLHQLETGARSEQTGDYSFATRAFDGLDDENNIFNLTLNYAFDGATLTSSTSYLDKETVNRNSLEHLLSQALGYESDAVLEDTTEVQDFSQELRVASAGGGPLNWVAGVFYQDRSRDYTQLGAVPGIDDYLGVPATALGAPGADMAFYGTQNIEQEQRAVFGEISYEFLPSLTATIGLRYFEFEEDYDTYSSGVFNNGADSSDGSLKEDGVTPKFNLSYAVNDDSLVYLQVAEGFRLGGVNTTVPTDLCAADLAALGEGTNPDDFASDSVWNYEIGSKNEFMDRRLTVNGSVYYVDWEDMQTTLSLPGCSFSFRTNAGSARSMGLELESRFAATDALEVYGSLGLTDARLKEDVMFSDWEKGDRAPGVPALQVSAGMRYGFELFQYDDAYLRMDYRYTGESDTRFDTAAAVNRSFGDYHVLDLRAGLRIPNTPAEIALFVKNAADSDGKVYAGAESSSAPERFITIRPRTIGLTLSTQF</sequence>
<keyword evidence="7" id="KW-0406">Ion transport</keyword>
<evidence type="ECO:0000259" key="14">
    <source>
        <dbReference type="Pfam" id="PF00593"/>
    </source>
</evidence>
<keyword evidence="4" id="KW-0410">Iron transport</keyword>
<feature type="chain" id="PRO_5037528426" evidence="13">
    <location>
        <begin position="33"/>
        <end position="736"/>
    </location>
</feature>
<dbReference type="InterPro" id="IPR036942">
    <property type="entry name" value="Beta-barrel_TonB_sf"/>
</dbReference>
<accession>A0A939DDW7</accession>
<organism evidence="16 17">
    <name type="scientific">Parahaliea mediterranea</name>
    <dbReference type="NCBI Taxonomy" id="651086"/>
    <lineage>
        <taxon>Bacteria</taxon>
        <taxon>Pseudomonadati</taxon>
        <taxon>Pseudomonadota</taxon>
        <taxon>Gammaproteobacteria</taxon>
        <taxon>Cellvibrionales</taxon>
        <taxon>Halieaceae</taxon>
        <taxon>Parahaliea</taxon>
    </lineage>
</organism>
<dbReference type="EMBL" id="JAFKCZ010000004">
    <property type="protein sequence ID" value="MBN7796091.1"/>
    <property type="molecule type" value="Genomic_DNA"/>
</dbReference>
<evidence type="ECO:0000256" key="12">
    <source>
        <dbReference type="RuleBase" id="RU003357"/>
    </source>
</evidence>
<feature type="domain" description="TonB-dependent receptor plug" evidence="15">
    <location>
        <begin position="50"/>
        <end position="160"/>
    </location>
</feature>
<keyword evidence="5 11" id="KW-0812">Transmembrane</keyword>
<keyword evidence="16" id="KW-0675">Receptor</keyword>
<evidence type="ECO:0000259" key="15">
    <source>
        <dbReference type="Pfam" id="PF07715"/>
    </source>
</evidence>
<comment type="subcellular location">
    <subcellularLocation>
        <location evidence="1 11">Cell outer membrane</location>
        <topology evidence="1 11">Multi-pass membrane protein</topology>
    </subcellularLocation>
</comment>
<keyword evidence="13" id="KW-0732">Signal</keyword>